<dbReference type="GO" id="GO:0000171">
    <property type="term" value="F:ribonuclease MRP activity"/>
    <property type="evidence" value="ECO:0007669"/>
    <property type="project" value="TreeGrafter"/>
</dbReference>
<reference evidence="1 2" key="1">
    <citation type="journal article" date="2009" name="Nat. Biotechnol.">
        <title>Genome sequence of the recombinant protein production host Pichia pastoris.</title>
        <authorList>
            <person name="De Schutter K."/>
            <person name="Lin Y.C."/>
            <person name="Tiels P."/>
            <person name="Van Hecke A."/>
            <person name="Glinka S."/>
            <person name="Weber-Lehmann J."/>
            <person name="Rouze P."/>
            <person name="Van de Peer Y."/>
            <person name="Callewaert N."/>
        </authorList>
    </citation>
    <scope>NUCLEOTIDE SEQUENCE [LARGE SCALE GENOMIC DNA]</scope>
    <source>
        <strain evidence="2">GS115 / ATCC 20864</strain>
    </source>
</reference>
<proteinExistence type="predicted"/>
<protein>
    <submittedName>
        <fullName evidence="1">Uncharacterized protein</fullName>
    </submittedName>
</protein>
<dbReference type="InterPro" id="IPR013893">
    <property type="entry name" value="RNase_P_Rpp40"/>
</dbReference>
<organism evidence="1 2">
    <name type="scientific">Komagataella phaffii (strain GS115 / ATCC 20864)</name>
    <name type="common">Yeast</name>
    <name type="synonym">Pichia pastoris</name>
    <dbReference type="NCBI Taxonomy" id="644223"/>
    <lineage>
        <taxon>Eukaryota</taxon>
        <taxon>Fungi</taxon>
        <taxon>Dikarya</taxon>
        <taxon>Ascomycota</taxon>
        <taxon>Saccharomycotina</taxon>
        <taxon>Pichiomycetes</taxon>
        <taxon>Pichiales</taxon>
        <taxon>Pichiaceae</taxon>
        <taxon>Komagataella</taxon>
    </lineage>
</organism>
<dbReference type="OMA" id="EWVGMAC"/>
<evidence type="ECO:0000313" key="2">
    <source>
        <dbReference type="Proteomes" id="UP000000314"/>
    </source>
</evidence>
<sequence length="347" mass="40056">MKRHPQVAHARVICDTPSNEENIICTKLRTHHFVNNLRLILPASDYLKVQALTEKLTFTYYEGTIALHKLITTQFIDKIKENPQFLLLTHSKEIDNDNVICITDGTLYLSLTDETYRRSGLLGKQSGFLLPRKQKCKWNLRIDISNGLNLERNDNQHFKLLWFLEKVLTEEFQVVMSSNEQQLDIPGFRKCGVAPRVSIFKNSLLPDLQFQQDESWLCEILEWIALCTLKSKQLVTSEDPYISAYSETVSIFDSEDENSRLDLVIVEWIGLLLPKHALLSTIKSLQLEEENYRPSWFAMVDYGVMDSNLSHGNNEHSFESNGEHIDLVLGKHKEWLLYQVLGARDGS</sequence>
<gene>
    <name evidence="1" type="ordered locus">PAS_chr3_1050</name>
</gene>
<dbReference type="GO" id="GO:0004526">
    <property type="term" value="F:ribonuclease P activity"/>
    <property type="evidence" value="ECO:0007669"/>
    <property type="project" value="TreeGrafter"/>
</dbReference>
<dbReference type="InParanoid" id="C4R6C6"/>
<dbReference type="GO" id="GO:0000447">
    <property type="term" value="P:endonucleolytic cleavage in ITS1 to separate SSU-rRNA from 5.8S rRNA and LSU-rRNA from tricistronic rRNA transcript (SSU-rRNA, 5.8S rRNA, LSU-rRNA)"/>
    <property type="evidence" value="ECO:0007669"/>
    <property type="project" value="TreeGrafter"/>
</dbReference>
<dbReference type="GO" id="GO:0030681">
    <property type="term" value="C:multimeric ribonuclease P complex"/>
    <property type="evidence" value="ECO:0007669"/>
    <property type="project" value="TreeGrafter"/>
</dbReference>
<dbReference type="AlphaFoldDB" id="C4R6C6"/>
<dbReference type="GO" id="GO:0000172">
    <property type="term" value="C:ribonuclease MRP complex"/>
    <property type="evidence" value="ECO:0007669"/>
    <property type="project" value="TreeGrafter"/>
</dbReference>
<dbReference type="Pfam" id="PF08584">
    <property type="entry name" value="Ribonuc_P_40"/>
    <property type="match status" value="1"/>
</dbReference>
<name>C4R6C6_KOMPG</name>
<dbReference type="PANTHER" id="PTHR15396">
    <property type="entry name" value="RIBONUCLEASE P PROTEIN SUBUNIT P40"/>
    <property type="match status" value="1"/>
</dbReference>
<dbReference type="Proteomes" id="UP000000314">
    <property type="component" value="Chromosome 3"/>
</dbReference>
<keyword evidence="2" id="KW-1185">Reference proteome</keyword>
<dbReference type="HOGENOM" id="CLU_804274_0_0_1"/>
<dbReference type="OrthoDB" id="63112at2759"/>
<dbReference type="eggNOG" id="ENOG502T5U6">
    <property type="taxonomic scope" value="Eukaryota"/>
</dbReference>
<dbReference type="EMBL" id="FN392321">
    <property type="protein sequence ID" value="CAY71112.1"/>
    <property type="molecule type" value="Genomic_DNA"/>
</dbReference>
<dbReference type="GO" id="GO:0001682">
    <property type="term" value="P:tRNA 5'-leader removal"/>
    <property type="evidence" value="ECO:0007669"/>
    <property type="project" value="InterPro"/>
</dbReference>
<accession>C4R6C6</accession>
<dbReference type="STRING" id="644223.C4R6C6"/>
<dbReference type="PANTHER" id="PTHR15396:SF1">
    <property type="entry name" value="RIBONUCLEASE P PROTEIN SUBUNIT P40"/>
    <property type="match status" value="1"/>
</dbReference>
<dbReference type="RefSeq" id="XP_002493291.1">
    <property type="nucleotide sequence ID" value="XM_002493246.1"/>
</dbReference>
<dbReference type="GeneID" id="8200011"/>
<evidence type="ECO:0000313" key="1">
    <source>
        <dbReference type="EMBL" id="CAY71112.1"/>
    </source>
</evidence>
<dbReference type="KEGG" id="ppa:PAS_chr3_1050"/>